<evidence type="ECO:0000256" key="8">
    <source>
        <dbReference type="SAM" id="MobiDB-lite"/>
    </source>
</evidence>
<evidence type="ECO:0000256" key="2">
    <source>
        <dbReference type="ARBA" id="ARBA00022695"/>
    </source>
</evidence>
<evidence type="ECO:0000256" key="7">
    <source>
        <dbReference type="ARBA" id="ARBA00048696"/>
    </source>
</evidence>
<keyword evidence="4" id="KW-0067">ATP-binding</keyword>
<evidence type="ECO:0000313" key="10">
    <source>
        <dbReference type="EMBL" id="PYE87222.1"/>
    </source>
</evidence>
<keyword evidence="3" id="KW-0547">Nucleotide-binding</keyword>
<keyword evidence="2" id="KW-0548">Nucleotidyltransferase</keyword>
<evidence type="ECO:0000256" key="1">
    <source>
        <dbReference type="ARBA" id="ARBA00022679"/>
    </source>
</evidence>
<keyword evidence="11" id="KW-1185">Reference proteome</keyword>
<comment type="catalytic activity">
    <reaction evidence="6">
        <text>L-threonyl-[protein] + ATP = 3-O-(5'-adenylyl)-L-threonyl-[protein] + diphosphate</text>
        <dbReference type="Rhea" id="RHEA:54292"/>
        <dbReference type="Rhea" id="RHEA-COMP:11060"/>
        <dbReference type="Rhea" id="RHEA-COMP:13847"/>
        <dbReference type="ChEBI" id="CHEBI:30013"/>
        <dbReference type="ChEBI" id="CHEBI:30616"/>
        <dbReference type="ChEBI" id="CHEBI:33019"/>
        <dbReference type="ChEBI" id="CHEBI:138113"/>
        <dbReference type="EC" id="2.7.7.108"/>
    </reaction>
</comment>
<dbReference type="PANTHER" id="PTHR39560">
    <property type="entry name" value="PROTEIN ADENYLYLTRANSFERASE FIC-RELATED"/>
    <property type="match status" value="1"/>
</dbReference>
<dbReference type="EMBL" id="QJTF01000015">
    <property type="protein sequence ID" value="PYE87222.1"/>
    <property type="molecule type" value="Genomic_DNA"/>
</dbReference>
<name>A0A318T0M1_9HYPH</name>
<feature type="region of interest" description="Disordered" evidence="8">
    <location>
        <begin position="199"/>
        <end position="251"/>
    </location>
</feature>
<accession>A0A318T0M1</accession>
<dbReference type="GO" id="GO:0005524">
    <property type="term" value="F:ATP binding"/>
    <property type="evidence" value="ECO:0007669"/>
    <property type="project" value="UniProtKB-KW"/>
</dbReference>
<evidence type="ECO:0000256" key="6">
    <source>
        <dbReference type="ARBA" id="ARBA00047939"/>
    </source>
</evidence>
<organism evidence="10 11">
    <name type="scientific">Phyllobacterium leguminum</name>
    <dbReference type="NCBI Taxonomy" id="314237"/>
    <lineage>
        <taxon>Bacteria</taxon>
        <taxon>Pseudomonadati</taxon>
        <taxon>Pseudomonadota</taxon>
        <taxon>Alphaproteobacteria</taxon>
        <taxon>Hyphomicrobiales</taxon>
        <taxon>Phyllobacteriaceae</taxon>
        <taxon>Phyllobacterium</taxon>
    </lineage>
</organism>
<comment type="caution">
    <text evidence="10">The sequence shown here is derived from an EMBL/GenBank/DDBJ whole genome shotgun (WGS) entry which is preliminary data.</text>
</comment>
<dbReference type="Proteomes" id="UP000247454">
    <property type="component" value="Unassembled WGS sequence"/>
</dbReference>
<reference evidence="10 11" key="1">
    <citation type="submission" date="2018-06" db="EMBL/GenBank/DDBJ databases">
        <title>Genomic Encyclopedia of Type Strains, Phase III (KMG-III): the genomes of soil and plant-associated and newly described type strains.</title>
        <authorList>
            <person name="Whitman W."/>
        </authorList>
    </citation>
    <scope>NUCLEOTIDE SEQUENCE [LARGE SCALE GENOMIC DNA]</scope>
    <source>
        <strain evidence="10 11">ORS 1419</strain>
    </source>
</reference>
<dbReference type="Pfam" id="PF02661">
    <property type="entry name" value="Fic"/>
    <property type="match status" value="1"/>
</dbReference>
<dbReference type="Gene3D" id="1.10.3290.10">
    <property type="entry name" value="Fido-like domain"/>
    <property type="match status" value="1"/>
</dbReference>
<dbReference type="InterPro" id="IPR036597">
    <property type="entry name" value="Fido-like_dom_sf"/>
</dbReference>
<evidence type="ECO:0000256" key="5">
    <source>
        <dbReference type="ARBA" id="ARBA00034531"/>
    </source>
</evidence>
<comment type="catalytic activity">
    <reaction evidence="7">
        <text>L-tyrosyl-[protein] + ATP = O-(5'-adenylyl)-L-tyrosyl-[protein] + diphosphate</text>
        <dbReference type="Rhea" id="RHEA:54288"/>
        <dbReference type="Rhea" id="RHEA-COMP:10136"/>
        <dbReference type="Rhea" id="RHEA-COMP:13846"/>
        <dbReference type="ChEBI" id="CHEBI:30616"/>
        <dbReference type="ChEBI" id="CHEBI:33019"/>
        <dbReference type="ChEBI" id="CHEBI:46858"/>
        <dbReference type="ChEBI" id="CHEBI:83624"/>
        <dbReference type="EC" id="2.7.7.108"/>
    </reaction>
</comment>
<dbReference type="GO" id="GO:0051302">
    <property type="term" value="P:regulation of cell division"/>
    <property type="evidence" value="ECO:0007669"/>
    <property type="project" value="TreeGrafter"/>
</dbReference>
<evidence type="ECO:0000256" key="3">
    <source>
        <dbReference type="ARBA" id="ARBA00022741"/>
    </source>
</evidence>
<proteinExistence type="predicted"/>
<keyword evidence="1" id="KW-0808">Transferase</keyword>
<evidence type="ECO:0000256" key="4">
    <source>
        <dbReference type="ARBA" id="ARBA00022840"/>
    </source>
</evidence>
<dbReference type="EC" id="2.7.7.108" evidence="5"/>
<feature type="domain" description="Fido" evidence="9">
    <location>
        <begin position="62"/>
        <end position="213"/>
    </location>
</feature>
<evidence type="ECO:0000313" key="11">
    <source>
        <dbReference type="Proteomes" id="UP000247454"/>
    </source>
</evidence>
<evidence type="ECO:0000259" key="9">
    <source>
        <dbReference type="PROSITE" id="PS51459"/>
    </source>
</evidence>
<dbReference type="SUPFAM" id="SSF140931">
    <property type="entry name" value="Fic-like"/>
    <property type="match status" value="1"/>
</dbReference>
<sequence>MAGVEPTGSYTYPDVPGDPDRTGVLRNRFGLTRHSELRPAEYAMAHIRMTEIAEGLGPTGSFDKAHLKAIHHHIFQDIYEWAGFARNEHPFIDGQRAEKIGSISKGGTFFLPGSRLEMGLDEALRPIRDADVLRGSTPAQFAQIAGQVLAELNYVHPFRDGNGRAQEAFIAELGRPYGHDVDFSVITKARMIAASIETARDPSSPAMRHLVEDATDSRRRETLRAAFSELRERGEDPHEHDLRTASPSDPI</sequence>
<feature type="compositionally biased region" description="Basic and acidic residues" evidence="8">
    <location>
        <begin position="209"/>
        <end position="243"/>
    </location>
</feature>
<dbReference type="AlphaFoldDB" id="A0A318T0M1"/>
<dbReference type="PROSITE" id="PS51459">
    <property type="entry name" value="FIDO"/>
    <property type="match status" value="1"/>
</dbReference>
<dbReference type="OrthoDB" id="9813719at2"/>
<dbReference type="GO" id="GO:0070733">
    <property type="term" value="F:AMPylase activity"/>
    <property type="evidence" value="ECO:0007669"/>
    <property type="project" value="UniProtKB-EC"/>
</dbReference>
<dbReference type="PANTHER" id="PTHR39560:SF1">
    <property type="entry name" value="PROTEIN ADENYLYLTRANSFERASE FIC-RELATED"/>
    <property type="match status" value="1"/>
</dbReference>
<dbReference type="InterPro" id="IPR003812">
    <property type="entry name" value="Fido"/>
</dbReference>
<protein>
    <recommendedName>
        <fullName evidence="5">protein adenylyltransferase</fullName>
        <ecNumber evidence="5">2.7.7.108</ecNumber>
    </recommendedName>
</protein>
<gene>
    <name evidence="10" type="ORF">C7477_11578</name>
</gene>